<dbReference type="RefSeq" id="WP_265269855.1">
    <property type="nucleotide sequence ID" value="NZ_JANFAV010000012.1"/>
</dbReference>
<gene>
    <name evidence="3" type="ORF">NEE01_16560</name>
</gene>
<comment type="caution">
    <text evidence="3">The sequence shown here is derived from an EMBL/GenBank/DDBJ whole genome shotgun (WGS) entry which is preliminary data.</text>
</comment>
<name>A0AA41Z9G7_9SPHN</name>
<dbReference type="Proteomes" id="UP001165565">
    <property type="component" value="Unassembled WGS sequence"/>
</dbReference>
<feature type="domain" description="TadE-like" evidence="2">
    <location>
        <begin position="10"/>
        <end position="52"/>
    </location>
</feature>
<keyword evidence="1" id="KW-1133">Transmembrane helix</keyword>
<keyword evidence="1" id="KW-0812">Transmembrane</keyword>
<organism evidence="3 4">
    <name type="scientific">Sphingomonas lycopersici</name>
    <dbReference type="NCBI Taxonomy" id="2951807"/>
    <lineage>
        <taxon>Bacteria</taxon>
        <taxon>Pseudomonadati</taxon>
        <taxon>Pseudomonadota</taxon>
        <taxon>Alphaproteobacteria</taxon>
        <taxon>Sphingomonadales</taxon>
        <taxon>Sphingomonadaceae</taxon>
        <taxon>Sphingomonas</taxon>
    </lineage>
</organism>
<dbReference type="EMBL" id="JANFAV010000012">
    <property type="protein sequence ID" value="MCW6536392.1"/>
    <property type="molecule type" value="Genomic_DNA"/>
</dbReference>
<sequence length="171" mass="18207">MRALARERRGASVIEFAIVLAPVIALIVAIVQTALVFFAQQNLESTAERTARQLVTGSAQRTSMTATNFGNTACANLPSFMKCANLMIDVQNVSSFSAVSTAAPKLTFDANGNVTNAWAFSPGGPGSIVVMRMMYRLPVVPAPLGFNLSNMTNGQRLLIATSVFKTEPYGS</sequence>
<evidence type="ECO:0000313" key="3">
    <source>
        <dbReference type="EMBL" id="MCW6536392.1"/>
    </source>
</evidence>
<evidence type="ECO:0000313" key="4">
    <source>
        <dbReference type="Proteomes" id="UP001165565"/>
    </source>
</evidence>
<protein>
    <submittedName>
        <fullName evidence="3">Pilus assembly protein</fullName>
    </submittedName>
</protein>
<dbReference type="AlphaFoldDB" id="A0AA41Z9G7"/>
<evidence type="ECO:0000259" key="2">
    <source>
        <dbReference type="Pfam" id="PF07811"/>
    </source>
</evidence>
<feature type="transmembrane region" description="Helical" evidence="1">
    <location>
        <begin position="12"/>
        <end position="39"/>
    </location>
</feature>
<accession>A0AA41Z9G7</accession>
<reference evidence="3" key="1">
    <citation type="submission" date="2022-06" db="EMBL/GenBank/DDBJ databases">
        <title>Sphingomonas sp. nov. isolated from rhizosphere soil of tomato.</title>
        <authorList>
            <person name="Dong H."/>
            <person name="Gao R."/>
        </authorList>
    </citation>
    <scope>NUCLEOTIDE SEQUENCE</scope>
    <source>
        <strain evidence="3">MMSM24</strain>
    </source>
</reference>
<evidence type="ECO:0000256" key="1">
    <source>
        <dbReference type="SAM" id="Phobius"/>
    </source>
</evidence>
<keyword evidence="4" id="KW-1185">Reference proteome</keyword>
<dbReference type="Pfam" id="PF07811">
    <property type="entry name" value="TadE"/>
    <property type="match status" value="1"/>
</dbReference>
<dbReference type="InterPro" id="IPR012495">
    <property type="entry name" value="TadE-like_dom"/>
</dbReference>
<keyword evidence="1" id="KW-0472">Membrane</keyword>
<proteinExistence type="predicted"/>